<organism evidence="5 6">
    <name type="scientific">Paenibacillus herberti</name>
    <dbReference type="NCBI Taxonomy" id="1619309"/>
    <lineage>
        <taxon>Bacteria</taxon>
        <taxon>Bacillati</taxon>
        <taxon>Bacillota</taxon>
        <taxon>Bacilli</taxon>
        <taxon>Bacillales</taxon>
        <taxon>Paenibacillaceae</taxon>
        <taxon>Paenibacillus</taxon>
    </lineage>
</organism>
<dbReference type="InterPro" id="IPR000524">
    <property type="entry name" value="Tscrpt_reg_HTH_GntR"/>
</dbReference>
<gene>
    <name evidence="5" type="ORF">CGZ75_18160</name>
</gene>
<dbReference type="PROSITE" id="PS50949">
    <property type="entry name" value="HTH_GNTR"/>
    <property type="match status" value="1"/>
</dbReference>
<evidence type="ECO:0000259" key="4">
    <source>
        <dbReference type="PROSITE" id="PS50949"/>
    </source>
</evidence>
<evidence type="ECO:0000256" key="3">
    <source>
        <dbReference type="ARBA" id="ARBA00023163"/>
    </source>
</evidence>
<dbReference type="PANTHER" id="PTHR38445">
    <property type="entry name" value="HTH-TYPE TRANSCRIPTIONAL REPRESSOR YTRA"/>
    <property type="match status" value="1"/>
</dbReference>
<dbReference type="EMBL" id="NMUQ01000002">
    <property type="protein sequence ID" value="OXM14796.1"/>
    <property type="molecule type" value="Genomic_DNA"/>
</dbReference>
<dbReference type="Pfam" id="PF00392">
    <property type="entry name" value="GntR"/>
    <property type="match status" value="1"/>
</dbReference>
<evidence type="ECO:0000313" key="6">
    <source>
        <dbReference type="Proteomes" id="UP000215145"/>
    </source>
</evidence>
<dbReference type="InterPro" id="IPR036388">
    <property type="entry name" value="WH-like_DNA-bd_sf"/>
</dbReference>
<comment type="caution">
    <text evidence="5">The sequence shown here is derived from an EMBL/GenBank/DDBJ whole genome shotgun (WGS) entry which is preliminary data.</text>
</comment>
<proteinExistence type="predicted"/>
<name>A0A229NXS2_9BACL</name>
<dbReference type="Proteomes" id="UP000215145">
    <property type="component" value="Unassembled WGS sequence"/>
</dbReference>
<dbReference type="SUPFAM" id="SSF46785">
    <property type="entry name" value="Winged helix' DNA-binding domain"/>
    <property type="match status" value="1"/>
</dbReference>
<keyword evidence="1" id="KW-0805">Transcription regulation</keyword>
<feature type="domain" description="HTH gntR-type" evidence="4">
    <location>
        <begin position="61"/>
        <end position="129"/>
    </location>
</feature>
<dbReference type="InterPro" id="IPR036390">
    <property type="entry name" value="WH_DNA-bd_sf"/>
</dbReference>
<protein>
    <recommendedName>
        <fullName evidence="4">HTH gntR-type domain-containing protein</fullName>
    </recommendedName>
</protein>
<sequence length="182" mass="20368">MPERTGNYSRFSRLVRMATVLPLGSSLFLNVRYGADRPQGERPAPALSEALPLTISHTSSMPLYVQLRDQLRSLIRSGALQPNFHLPSLRDLSRQLSCSLITVRRVYLDLEREGLLSIQKGIGTFVRSDDTGQSARRSWSRALVYEAFRSAVGTGIRHGMAPEEMEEVLRELLASIPDKEDA</sequence>
<evidence type="ECO:0000313" key="5">
    <source>
        <dbReference type="EMBL" id="OXM14796.1"/>
    </source>
</evidence>
<evidence type="ECO:0000256" key="2">
    <source>
        <dbReference type="ARBA" id="ARBA00023125"/>
    </source>
</evidence>
<keyword evidence="6" id="KW-1185">Reference proteome</keyword>
<reference evidence="5 6" key="1">
    <citation type="submission" date="2017-07" db="EMBL/GenBank/DDBJ databases">
        <title>Paenibacillus herberti R33 genome sequencing and assembly.</title>
        <authorList>
            <person name="Su W."/>
        </authorList>
    </citation>
    <scope>NUCLEOTIDE SEQUENCE [LARGE SCALE GENOMIC DNA]</scope>
    <source>
        <strain evidence="5 6">R33</strain>
    </source>
</reference>
<dbReference type="OrthoDB" id="362473at2"/>
<keyword evidence="3" id="KW-0804">Transcription</keyword>
<dbReference type="AlphaFoldDB" id="A0A229NXS2"/>
<dbReference type="GO" id="GO:0003700">
    <property type="term" value="F:DNA-binding transcription factor activity"/>
    <property type="evidence" value="ECO:0007669"/>
    <property type="project" value="InterPro"/>
</dbReference>
<dbReference type="SMART" id="SM00345">
    <property type="entry name" value="HTH_GNTR"/>
    <property type="match status" value="1"/>
</dbReference>
<keyword evidence="2" id="KW-0238">DNA-binding</keyword>
<evidence type="ECO:0000256" key="1">
    <source>
        <dbReference type="ARBA" id="ARBA00023015"/>
    </source>
</evidence>
<dbReference type="Gene3D" id="1.10.10.10">
    <property type="entry name" value="Winged helix-like DNA-binding domain superfamily/Winged helix DNA-binding domain"/>
    <property type="match status" value="1"/>
</dbReference>
<dbReference type="GO" id="GO:0003677">
    <property type="term" value="F:DNA binding"/>
    <property type="evidence" value="ECO:0007669"/>
    <property type="project" value="UniProtKB-KW"/>
</dbReference>
<accession>A0A229NXS2</accession>
<dbReference type="PANTHER" id="PTHR38445:SF9">
    <property type="entry name" value="HTH-TYPE TRANSCRIPTIONAL REPRESSOR YTRA"/>
    <property type="match status" value="1"/>
</dbReference>
<dbReference type="CDD" id="cd07377">
    <property type="entry name" value="WHTH_GntR"/>
    <property type="match status" value="1"/>
</dbReference>